<dbReference type="GO" id="GO:0016787">
    <property type="term" value="F:hydrolase activity"/>
    <property type="evidence" value="ECO:0007669"/>
    <property type="project" value="UniProtKB-KW"/>
</dbReference>
<dbReference type="GO" id="GO:0005524">
    <property type="term" value="F:ATP binding"/>
    <property type="evidence" value="ECO:0007669"/>
    <property type="project" value="UniProtKB-KW"/>
</dbReference>
<name>A0A0S4IUB4_BODSA</name>
<gene>
    <name evidence="8" type="ORF">BSAL_04150</name>
</gene>
<feature type="region of interest" description="Disordered" evidence="5">
    <location>
        <begin position="1404"/>
        <end position="1426"/>
    </location>
</feature>
<evidence type="ECO:0000259" key="7">
    <source>
        <dbReference type="PROSITE" id="PS51194"/>
    </source>
</evidence>
<evidence type="ECO:0000256" key="2">
    <source>
        <dbReference type="ARBA" id="ARBA00022801"/>
    </source>
</evidence>
<dbReference type="SMART" id="SM00487">
    <property type="entry name" value="DEXDc"/>
    <property type="match status" value="1"/>
</dbReference>
<evidence type="ECO:0000256" key="5">
    <source>
        <dbReference type="SAM" id="MobiDB-lite"/>
    </source>
</evidence>
<evidence type="ECO:0000259" key="6">
    <source>
        <dbReference type="PROSITE" id="PS51192"/>
    </source>
</evidence>
<dbReference type="PANTHER" id="PTHR18934">
    <property type="entry name" value="ATP-DEPENDENT RNA HELICASE"/>
    <property type="match status" value="1"/>
</dbReference>
<dbReference type="PROSITE" id="PS51194">
    <property type="entry name" value="HELICASE_CTER"/>
    <property type="match status" value="1"/>
</dbReference>
<dbReference type="InterPro" id="IPR014001">
    <property type="entry name" value="Helicase_ATP-bd"/>
</dbReference>
<dbReference type="InterPro" id="IPR011545">
    <property type="entry name" value="DEAD/DEAH_box_helicase_dom"/>
</dbReference>
<dbReference type="Pfam" id="PF00270">
    <property type="entry name" value="DEAD"/>
    <property type="match status" value="1"/>
</dbReference>
<keyword evidence="2" id="KW-0378">Hydrolase</keyword>
<proteinExistence type="predicted"/>
<dbReference type="SMART" id="SM00490">
    <property type="entry name" value="HELICc"/>
    <property type="match status" value="1"/>
</dbReference>
<accession>A0A0S4IUB4</accession>
<organism evidence="8 9">
    <name type="scientific">Bodo saltans</name>
    <name type="common">Flagellated protozoan</name>
    <dbReference type="NCBI Taxonomy" id="75058"/>
    <lineage>
        <taxon>Eukaryota</taxon>
        <taxon>Discoba</taxon>
        <taxon>Euglenozoa</taxon>
        <taxon>Kinetoplastea</taxon>
        <taxon>Metakinetoplastina</taxon>
        <taxon>Eubodonida</taxon>
        <taxon>Bodonidae</taxon>
        <taxon>Bodo</taxon>
    </lineage>
</organism>
<keyword evidence="4" id="KW-0067">ATP-binding</keyword>
<dbReference type="PROSITE" id="PS51192">
    <property type="entry name" value="HELICASE_ATP_BIND_1"/>
    <property type="match status" value="1"/>
</dbReference>
<dbReference type="GO" id="GO:0004386">
    <property type="term" value="F:helicase activity"/>
    <property type="evidence" value="ECO:0007669"/>
    <property type="project" value="UniProtKB-KW"/>
</dbReference>
<sequence>MATLREENAPHLGVFGVTDDDGLLCDVVSHDALSSLVPPTSTTTPPSLTSLSSNSEGVVYTLSLPARSGVINMDLFHHAQEVRVVPPTVADGDDANDDDSTMEGGGVSDEERLLILWGRVESFVATTTSTARAAATAGASPAAVVVVLSLPGPTSVMFVRRAAEDILVRYPALTLTIVIPKPSSSRHHDKSFSVLHAWHQAALARLQTGGDGIVGPRLLLTTSKTIAVTVVPLDRSVEQSPARSQHDNTPISSPLHAAALSDGLASNTCSSTPLMTKEFLDNVVGEVAKSPSRVALVAGPTGCGKSTKVPMAIVDASPTHTVWVAQPRRVAAVSLCRRIEEERGNSYDAAYIIGGARSDDSESSASAARIIFMTSGVMLQRVKSAFRDGTYLKETNVTHIILDEVHERTIEYDLLMCMLRELLRYHTTLRLVLTSATMSSKGLQLYMAQRHVQPEDESWPPTMPMAANHGAVSETPLSALRRRYNTGTEEHDASRMTLSTIVPVLSFHTSARRRRTVYIEEAFQTIVDAACQITQEVRGASSSGGSADPCSSVFDNPSPANNISHSADAHQRHGGRGAIAYLKIPFSLTSLIMRPAHKDSLLWEARFSMTAWLIRILHYTRPTEEAILVFMSGIQQLEALEAELLQNMGCTGLHILLLHSSNDAENKALFDAPPDGCRKVLIATNIAESSLTIPDVDHVIDTCVVKDQRYLHDEDLSMLEETYCSKDSCEQRAGRTGRVRPGSVWRMITREEYNALEEGRIPGIMQTPLTSTMLLVADANVGELDPFLAALPAPPPLRGVLAALTQLTEHYHALAPCQLRGSHVTFLQPTLKGIVLSALGLPVSLGELVVNGVISGIPIVVAQASAILASSAPLISDDGWRMIAHMDHGTGCDVIALLELYRWWVRRTEWAPFRGQNAGEEGSSGEDCAIFEQLQKHIRPHIFHEVRAKSRDLIKTLATFGLAPPAFLHLTRASRWEAAEDVCPLTPSALMMCIASITLAFPNRTAAGNDIHAKHASRGRRNLYTPAHRVHLVLRGVATASDEDRIKDHLKPASCSVRIVGENRVSVDVGVERVVDVFQNVPDYTAFLVRNVRNMTWDAYRLIKCTRAERRELNIAYTDSGDDVHLLSSWFVGSKAPIFIDRGSVVYPLTFDASVALPPTVVACHAVRRDNRVAYTSNLHLPGSLSVLPVVLAPILHWNGRAVDERQCLVLPSLPYCHPSPRRLKQKSVDLFRLVAALRETFTTCLDRVVSFYGSQEYLEATRSAGSTDAAVVDRFLLPAYQRLEKVVSRVEEDLGILLCVFMDELPKYYAPKHVAAFVASHAHQLPGDVSTRPFVAEACAVARRAPKPSLQETDSSSSPADDAGGVVTNTVVPLPSTSLNRNPQLLIDRTKTRQTLTISQLDQYHAHQRKQRVESSDESSSSYGGITHQSAAVAHEGNNCKVRWETQLVFPRRFARSIPADHTAAAVAKLMLLHVAPQLAVVTSTSGGGGSVQWGLMDLTAEASCGLFAFYAAMTACDMLVPLRRFVLKCEASWTKDIINNNIQLLTRHQYPNAGTMCQWRTTQNKGGLSPLLPPPTASSLHGGAGATTREGDAAAVVAVAGHHDVVRHMRLLYIPPVALQATACDHHEHVADDEASSSPSSSHLLTVVEQRYINDLLESLRREPPLPLLPHSTSATPAHVVLIVDAEREDVLVAELLRAVEGSKTARAQSVGRHFDDVLGVQLCLQHVMVCI</sequence>
<feature type="domain" description="Helicase C-terminal" evidence="7">
    <location>
        <begin position="612"/>
        <end position="780"/>
    </location>
</feature>
<evidence type="ECO:0000256" key="4">
    <source>
        <dbReference type="ARBA" id="ARBA00022840"/>
    </source>
</evidence>
<dbReference type="Proteomes" id="UP000051952">
    <property type="component" value="Unassembled WGS sequence"/>
</dbReference>
<dbReference type="SUPFAM" id="SSF52540">
    <property type="entry name" value="P-loop containing nucleoside triphosphate hydrolases"/>
    <property type="match status" value="1"/>
</dbReference>
<evidence type="ECO:0000256" key="1">
    <source>
        <dbReference type="ARBA" id="ARBA00022741"/>
    </source>
</evidence>
<dbReference type="Pfam" id="PF00271">
    <property type="entry name" value="Helicase_C"/>
    <property type="match status" value="1"/>
</dbReference>
<dbReference type="InterPro" id="IPR001650">
    <property type="entry name" value="Helicase_C-like"/>
</dbReference>
<reference evidence="9" key="1">
    <citation type="submission" date="2015-09" db="EMBL/GenBank/DDBJ databases">
        <authorList>
            <consortium name="Pathogen Informatics"/>
        </authorList>
    </citation>
    <scope>NUCLEOTIDE SEQUENCE [LARGE SCALE GENOMIC DNA]</scope>
    <source>
        <strain evidence="9">Lake Konstanz</strain>
    </source>
</reference>
<dbReference type="EMBL" id="CYKH01000459">
    <property type="protein sequence ID" value="CUF95125.1"/>
    <property type="molecule type" value="Genomic_DNA"/>
</dbReference>
<protein>
    <submittedName>
        <fullName evidence="8">DEAD/DEAH box RNA helicase, putative</fullName>
    </submittedName>
</protein>
<feature type="region of interest" description="Disordered" evidence="5">
    <location>
        <begin position="1346"/>
        <end position="1376"/>
    </location>
</feature>
<dbReference type="PANTHER" id="PTHR18934:SF99">
    <property type="entry name" value="ATP-DEPENDENT RNA HELICASE DHX37-RELATED"/>
    <property type="match status" value="1"/>
</dbReference>
<keyword evidence="1" id="KW-0547">Nucleotide-binding</keyword>
<keyword evidence="3 8" id="KW-0347">Helicase</keyword>
<evidence type="ECO:0000256" key="3">
    <source>
        <dbReference type="ARBA" id="ARBA00022806"/>
    </source>
</evidence>
<dbReference type="CDD" id="cd17917">
    <property type="entry name" value="DEXHc_RHA-like"/>
    <property type="match status" value="1"/>
</dbReference>
<dbReference type="InterPro" id="IPR027417">
    <property type="entry name" value="P-loop_NTPase"/>
</dbReference>
<dbReference type="VEuPathDB" id="TriTrypDB:BSAL_04150"/>
<keyword evidence="9" id="KW-1185">Reference proteome</keyword>
<evidence type="ECO:0000313" key="8">
    <source>
        <dbReference type="EMBL" id="CUF95125.1"/>
    </source>
</evidence>
<dbReference type="Gene3D" id="3.40.50.300">
    <property type="entry name" value="P-loop containing nucleotide triphosphate hydrolases"/>
    <property type="match status" value="2"/>
</dbReference>
<dbReference type="CDD" id="cd18791">
    <property type="entry name" value="SF2_C_RHA"/>
    <property type="match status" value="1"/>
</dbReference>
<dbReference type="GO" id="GO:0003723">
    <property type="term" value="F:RNA binding"/>
    <property type="evidence" value="ECO:0007669"/>
    <property type="project" value="TreeGrafter"/>
</dbReference>
<feature type="domain" description="Helicase ATP-binding" evidence="6">
    <location>
        <begin position="286"/>
        <end position="456"/>
    </location>
</feature>
<evidence type="ECO:0000313" key="9">
    <source>
        <dbReference type="Proteomes" id="UP000051952"/>
    </source>
</evidence>